<keyword evidence="1" id="KW-0472">Membrane</keyword>
<evidence type="ECO:0000313" key="2">
    <source>
        <dbReference type="EMBL" id="OVE99503.1"/>
    </source>
</evidence>
<name>A0A202FGC0_9LACO</name>
<reference evidence="2 3" key="1">
    <citation type="submission" date="2017-03" db="EMBL/GenBank/DDBJ databases">
        <title>Genome sequence of Lactobacillus bobalius KACC 16343.</title>
        <authorList>
            <person name="Chun J."/>
        </authorList>
    </citation>
    <scope>NUCLEOTIDE SEQUENCE [LARGE SCALE GENOMIC DNA]</scope>
    <source>
        <strain evidence="2 3">KACC 16343</strain>
    </source>
</reference>
<gene>
    <name evidence="2" type="ORF">LKACC16343_00616</name>
</gene>
<dbReference type="AlphaFoldDB" id="A0A202FGC0"/>
<comment type="caution">
    <text evidence="2">The sequence shown here is derived from an EMBL/GenBank/DDBJ whole genome shotgun (WGS) entry which is preliminary data.</text>
</comment>
<evidence type="ECO:0000313" key="3">
    <source>
        <dbReference type="Proteomes" id="UP000196232"/>
    </source>
</evidence>
<keyword evidence="1" id="KW-0812">Transmembrane</keyword>
<keyword evidence="1" id="KW-1133">Transmembrane helix</keyword>
<organism evidence="2 3">
    <name type="scientific">Companilactobacillus bobalius</name>
    <dbReference type="NCBI Taxonomy" id="2801451"/>
    <lineage>
        <taxon>Bacteria</taxon>
        <taxon>Bacillati</taxon>
        <taxon>Bacillota</taxon>
        <taxon>Bacilli</taxon>
        <taxon>Lactobacillales</taxon>
        <taxon>Lactobacillaceae</taxon>
        <taxon>Companilactobacillus</taxon>
    </lineage>
</organism>
<feature type="transmembrane region" description="Helical" evidence="1">
    <location>
        <begin position="22"/>
        <end position="40"/>
    </location>
</feature>
<proteinExistence type="predicted"/>
<accession>A0A202FGC0</accession>
<sequence length="41" mass="4921">MKKTYQGKNTIMTFEINKPTKWYQWLVIALFIVGIIYLVVK</sequence>
<dbReference type="RefSeq" id="WP_256970548.1">
    <property type="nucleotide sequence ID" value="NZ_LNUA01000032.1"/>
</dbReference>
<protein>
    <submittedName>
        <fullName evidence="2">Uncharacterized protein</fullName>
    </submittedName>
</protein>
<evidence type="ECO:0000256" key="1">
    <source>
        <dbReference type="SAM" id="Phobius"/>
    </source>
</evidence>
<dbReference type="Proteomes" id="UP000196232">
    <property type="component" value="Unassembled WGS sequence"/>
</dbReference>
<dbReference type="EMBL" id="MYFM01000001">
    <property type="protein sequence ID" value="OVE99503.1"/>
    <property type="molecule type" value="Genomic_DNA"/>
</dbReference>